<dbReference type="GO" id="GO:0005125">
    <property type="term" value="F:cytokine activity"/>
    <property type="evidence" value="ECO:0007669"/>
    <property type="project" value="UniProtKB-KW"/>
</dbReference>
<evidence type="ECO:0000256" key="5">
    <source>
        <dbReference type="ARBA" id="ARBA00022729"/>
    </source>
</evidence>
<protein>
    <submittedName>
        <fullName evidence="8">Uncharacterized protein</fullName>
    </submittedName>
</protein>
<gene>
    <name evidence="8" type="ORF">E5288_WYG020190</name>
</gene>
<dbReference type="GO" id="GO:0045087">
    <property type="term" value="P:innate immune response"/>
    <property type="evidence" value="ECO:0007669"/>
    <property type="project" value="TreeGrafter"/>
</dbReference>
<dbReference type="AlphaFoldDB" id="A0A6B0S1I3"/>
<keyword evidence="3" id="KW-0202">Cytokine</keyword>
<dbReference type="GO" id="GO:0007259">
    <property type="term" value="P:cell surface receptor signaling pathway via JAK-STAT"/>
    <property type="evidence" value="ECO:0007669"/>
    <property type="project" value="InterPro"/>
</dbReference>
<dbReference type="Gene3D" id="1.20.1250.60">
    <property type="entry name" value="Interferon lambda"/>
    <property type="match status" value="1"/>
</dbReference>
<sequence length="86" mass="9292">MGQSGTAAAVVGLWVLVTVGVAANPNVTEPQRCLLSHYRSLDPRVLLAVKALRDHYVSDAQRPPPLRPWHPRAQICQSLSQGALAN</sequence>
<dbReference type="GO" id="GO:0005615">
    <property type="term" value="C:extracellular space"/>
    <property type="evidence" value="ECO:0007669"/>
    <property type="project" value="UniProtKB-KW"/>
</dbReference>
<proteinExistence type="inferred from homology"/>
<evidence type="ECO:0000256" key="6">
    <source>
        <dbReference type="ARBA" id="ARBA00023118"/>
    </source>
</evidence>
<dbReference type="PANTHER" id="PTHR31943:SF17">
    <property type="entry name" value="INTERFERON LAMBDA-4"/>
    <property type="match status" value="1"/>
</dbReference>
<keyword evidence="6" id="KW-0051">Antiviral defense</keyword>
<name>A0A6B0S1I3_9CETA</name>
<feature type="chain" id="PRO_5025351706" evidence="7">
    <location>
        <begin position="24"/>
        <end position="86"/>
    </location>
</feature>
<keyword evidence="4" id="KW-0964">Secreted</keyword>
<evidence type="ECO:0000256" key="7">
    <source>
        <dbReference type="SAM" id="SignalP"/>
    </source>
</evidence>
<keyword evidence="5 7" id="KW-0732">Signal</keyword>
<accession>A0A6B0S1I3</accession>
<comment type="subcellular location">
    <subcellularLocation>
        <location evidence="1">Secreted</location>
    </subcellularLocation>
</comment>
<dbReference type="Proteomes" id="UP000322234">
    <property type="component" value="Unassembled WGS sequence"/>
</dbReference>
<evidence type="ECO:0000256" key="4">
    <source>
        <dbReference type="ARBA" id="ARBA00022525"/>
    </source>
</evidence>
<feature type="signal peptide" evidence="7">
    <location>
        <begin position="1"/>
        <end position="23"/>
    </location>
</feature>
<reference evidence="8" key="1">
    <citation type="submission" date="2019-10" db="EMBL/GenBank/DDBJ databases">
        <title>The sequence and de novo assembly of the wild yak genome.</title>
        <authorList>
            <person name="Liu Y."/>
        </authorList>
    </citation>
    <scope>NUCLEOTIDE SEQUENCE [LARGE SCALE GENOMIC DNA]</scope>
    <source>
        <strain evidence="8">WY2019</strain>
    </source>
</reference>
<dbReference type="EMBL" id="VBQZ03000154">
    <property type="protein sequence ID" value="MXQ96160.1"/>
    <property type="molecule type" value="Genomic_DNA"/>
</dbReference>
<comment type="caution">
    <text evidence="8">The sequence shown here is derived from an EMBL/GenBank/DDBJ whole genome shotgun (WGS) entry which is preliminary data.</text>
</comment>
<organism evidence="8 9">
    <name type="scientific">Bos mutus</name>
    <name type="common">wild yak</name>
    <dbReference type="NCBI Taxonomy" id="72004"/>
    <lineage>
        <taxon>Eukaryota</taxon>
        <taxon>Metazoa</taxon>
        <taxon>Chordata</taxon>
        <taxon>Craniata</taxon>
        <taxon>Vertebrata</taxon>
        <taxon>Euteleostomi</taxon>
        <taxon>Mammalia</taxon>
        <taxon>Eutheria</taxon>
        <taxon>Laurasiatheria</taxon>
        <taxon>Artiodactyla</taxon>
        <taxon>Ruminantia</taxon>
        <taxon>Pecora</taxon>
        <taxon>Bovidae</taxon>
        <taxon>Bovinae</taxon>
        <taxon>Bos</taxon>
    </lineage>
</organism>
<evidence type="ECO:0000256" key="3">
    <source>
        <dbReference type="ARBA" id="ARBA00022514"/>
    </source>
</evidence>
<evidence type="ECO:0000313" key="9">
    <source>
        <dbReference type="Proteomes" id="UP000322234"/>
    </source>
</evidence>
<evidence type="ECO:0000313" key="8">
    <source>
        <dbReference type="EMBL" id="MXQ96160.1"/>
    </source>
</evidence>
<dbReference type="GO" id="GO:0051607">
    <property type="term" value="P:defense response to virus"/>
    <property type="evidence" value="ECO:0007669"/>
    <property type="project" value="UniProtKB-KW"/>
</dbReference>
<dbReference type="InterPro" id="IPR029177">
    <property type="entry name" value="INF_lambda"/>
</dbReference>
<dbReference type="GO" id="GO:0050778">
    <property type="term" value="P:positive regulation of immune response"/>
    <property type="evidence" value="ECO:0007669"/>
    <property type="project" value="InterPro"/>
</dbReference>
<evidence type="ECO:0000256" key="2">
    <source>
        <dbReference type="ARBA" id="ARBA00008717"/>
    </source>
</evidence>
<keyword evidence="9" id="KW-1185">Reference proteome</keyword>
<evidence type="ECO:0000256" key="1">
    <source>
        <dbReference type="ARBA" id="ARBA00004613"/>
    </source>
</evidence>
<dbReference type="PANTHER" id="PTHR31943">
    <property type="entry name" value="INTERLEUKIN-28 AND 29"/>
    <property type="match status" value="1"/>
</dbReference>
<dbReference type="InterPro" id="IPR038326">
    <property type="entry name" value="IFN-lambda_sf"/>
</dbReference>
<comment type="similarity">
    <text evidence="2">Belongs to the lambda interferon family.</text>
</comment>